<comment type="similarity">
    <text evidence="1 6">Belongs to the glutaminase family.</text>
</comment>
<feature type="binding site" evidence="6">
    <location>
        <position position="262"/>
    </location>
    <ligand>
        <name>substrate</name>
    </ligand>
</feature>
<sequence>MATVINNAMLEAILAEIRPLIGRGKVADYIPALASVSGDKLGIAISTVDGQHFAAGDAHERFSIQSISKVLSLVVAMNHYQEEEIWQRVGKDPSGQPFNSLLQLEIEQGKPRNPFINAGALVVCDMLQSRLSAPRQRMLEIVRRLSGVADIAYDPVVARSEFEHSARNAAIAWLMKSFGNFHNDVATVLQNYFHYCSLEMSCVELARTFLFLADRGIAPHLDAPVIAPIQSRQVNALMMTSGMYQNAGEFAWRVGLPAKSGVGGGIVAIVPQEMAIAVWSPELDDAGNSLAGVAMLEKLTQRMGEVGVLMVDQDRLFARLARSTFRSRFRLGGKERQYCLDKGPEVIDRHAADFIRQRLAPAAPINDGKQTPMRGHPVFIAQHATATCCRGCLEKWHAIPHGRALSEPEQDYIVQVIHRWLVLQMNAPSVR</sequence>
<name>A0A2X3FBH3_KLEPN</name>
<dbReference type="NCBIfam" id="TIGR03814">
    <property type="entry name" value="Gln_ase"/>
    <property type="match status" value="1"/>
</dbReference>
<evidence type="ECO:0000256" key="4">
    <source>
        <dbReference type="ARBA" id="ARBA00022801"/>
    </source>
</evidence>
<dbReference type="InterPro" id="IPR012338">
    <property type="entry name" value="Beta-lactam/transpept-like"/>
</dbReference>
<protein>
    <recommendedName>
        <fullName evidence="3 6">Glutaminase</fullName>
        <ecNumber evidence="3 6">3.5.1.2</ecNumber>
    </recommendedName>
</protein>
<dbReference type="GO" id="GO:0006543">
    <property type="term" value="P:L-glutamine catabolic process"/>
    <property type="evidence" value="ECO:0007669"/>
    <property type="project" value="TreeGrafter"/>
</dbReference>
<evidence type="ECO:0000313" key="8">
    <source>
        <dbReference type="Proteomes" id="UP000251721"/>
    </source>
</evidence>
<evidence type="ECO:0000256" key="3">
    <source>
        <dbReference type="ARBA" id="ARBA00012918"/>
    </source>
</evidence>
<comment type="catalytic activity">
    <reaction evidence="5 6">
        <text>L-glutamine + H2O = L-glutamate + NH4(+)</text>
        <dbReference type="Rhea" id="RHEA:15889"/>
        <dbReference type="ChEBI" id="CHEBI:15377"/>
        <dbReference type="ChEBI" id="CHEBI:28938"/>
        <dbReference type="ChEBI" id="CHEBI:29985"/>
        <dbReference type="ChEBI" id="CHEBI:58359"/>
        <dbReference type="EC" id="3.5.1.2"/>
    </reaction>
</comment>
<dbReference type="GO" id="GO:0004359">
    <property type="term" value="F:glutaminase activity"/>
    <property type="evidence" value="ECO:0007669"/>
    <property type="project" value="UniProtKB-UniRule"/>
</dbReference>
<dbReference type="PANTHER" id="PTHR12544">
    <property type="entry name" value="GLUTAMINASE"/>
    <property type="match status" value="1"/>
</dbReference>
<evidence type="ECO:0000313" key="7">
    <source>
        <dbReference type="EMBL" id="SQC43325.1"/>
    </source>
</evidence>
<keyword evidence="4 6" id="KW-0378">Hydrolase</keyword>
<feature type="binding site" evidence="6">
    <location>
        <position position="244"/>
    </location>
    <ligand>
        <name>substrate</name>
    </ligand>
</feature>
<keyword evidence="6" id="KW-0007">Acetylation</keyword>
<proteinExistence type="inferred from homology"/>
<dbReference type="SUPFAM" id="SSF56601">
    <property type="entry name" value="beta-lactamase/transpeptidase-like"/>
    <property type="match status" value="1"/>
</dbReference>
<organism evidence="7 8">
    <name type="scientific">Klebsiella pneumoniae</name>
    <dbReference type="NCBI Taxonomy" id="573"/>
    <lineage>
        <taxon>Bacteria</taxon>
        <taxon>Pseudomonadati</taxon>
        <taxon>Pseudomonadota</taxon>
        <taxon>Gammaproteobacteria</taxon>
        <taxon>Enterobacterales</taxon>
        <taxon>Enterobacteriaceae</taxon>
        <taxon>Klebsiella/Raoultella group</taxon>
        <taxon>Klebsiella</taxon>
        <taxon>Klebsiella pneumoniae complex</taxon>
    </lineage>
</organism>
<feature type="binding site" evidence="6">
    <location>
        <position position="161"/>
    </location>
    <ligand>
        <name>substrate</name>
    </ligand>
</feature>
<gene>
    <name evidence="6 7" type="primary">glsA</name>
    <name evidence="7" type="ORF">NCTC13465_01806</name>
</gene>
<dbReference type="Gene3D" id="3.40.710.10">
    <property type="entry name" value="DD-peptidase/beta-lactamase superfamily"/>
    <property type="match status" value="1"/>
</dbReference>
<comment type="subunit">
    <text evidence="2 6">Homotetramer.</text>
</comment>
<dbReference type="NCBIfam" id="NF002133">
    <property type="entry name" value="PRK00971.1-2"/>
    <property type="match status" value="1"/>
</dbReference>
<feature type="binding site" evidence="6">
    <location>
        <position position="168"/>
    </location>
    <ligand>
        <name>substrate</name>
    </ligand>
</feature>
<feature type="binding site" evidence="6">
    <location>
        <position position="66"/>
    </location>
    <ligand>
        <name>substrate</name>
    </ligand>
</feature>
<evidence type="ECO:0000256" key="2">
    <source>
        <dbReference type="ARBA" id="ARBA00011881"/>
    </source>
</evidence>
<dbReference type="Pfam" id="PF13811">
    <property type="entry name" value="DUF4186"/>
    <property type="match status" value="1"/>
</dbReference>
<feature type="binding site" evidence="6">
    <location>
        <position position="117"/>
    </location>
    <ligand>
        <name>substrate</name>
    </ligand>
</feature>
<dbReference type="GO" id="GO:0006537">
    <property type="term" value="P:glutamate biosynthetic process"/>
    <property type="evidence" value="ECO:0007669"/>
    <property type="project" value="TreeGrafter"/>
</dbReference>
<dbReference type="Pfam" id="PF04960">
    <property type="entry name" value="Glutaminase"/>
    <property type="match status" value="1"/>
</dbReference>
<accession>A0A2X3FBH3</accession>
<reference evidence="7 8" key="1">
    <citation type="submission" date="2018-06" db="EMBL/GenBank/DDBJ databases">
        <authorList>
            <consortium name="Pathogen Informatics"/>
            <person name="Doyle S."/>
        </authorList>
    </citation>
    <scope>NUCLEOTIDE SEQUENCE [LARGE SCALE GENOMIC DNA]</scope>
    <source>
        <strain evidence="7 8">NCTC13465</strain>
    </source>
</reference>
<dbReference type="AlphaFoldDB" id="A0A2X3FBH3"/>
<evidence type="ECO:0000256" key="6">
    <source>
        <dbReference type="HAMAP-Rule" id="MF_00313"/>
    </source>
</evidence>
<dbReference type="Proteomes" id="UP000251721">
    <property type="component" value="Unassembled WGS sequence"/>
</dbReference>
<evidence type="ECO:0000256" key="1">
    <source>
        <dbReference type="ARBA" id="ARBA00011076"/>
    </source>
</evidence>
<dbReference type="PANTHER" id="PTHR12544:SF29">
    <property type="entry name" value="GLUTAMINASE"/>
    <property type="match status" value="1"/>
</dbReference>
<dbReference type="HAMAP" id="MF_00313">
    <property type="entry name" value="Glutaminase"/>
    <property type="match status" value="1"/>
</dbReference>
<evidence type="ECO:0000256" key="5">
    <source>
        <dbReference type="ARBA" id="ARBA00049534"/>
    </source>
</evidence>
<dbReference type="FunFam" id="3.40.710.10:FF:000005">
    <property type="entry name" value="Glutaminase"/>
    <property type="match status" value="1"/>
</dbReference>
<dbReference type="EMBL" id="UAWQ01000014">
    <property type="protein sequence ID" value="SQC43325.1"/>
    <property type="molecule type" value="Genomic_DNA"/>
</dbReference>
<dbReference type="InterPro" id="IPR020378">
    <property type="entry name" value="DUF4186"/>
</dbReference>
<dbReference type="EC" id="3.5.1.2" evidence="3 6"/>
<feature type="binding site" evidence="6">
    <location>
        <position position="192"/>
    </location>
    <ligand>
        <name>substrate</name>
    </ligand>
</feature>
<dbReference type="InterPro" id="IPR015868">
    <property type="entry name" value="Glutaminase"/>
</dbReference>
<dbReference type="NCBIfam" id="NF002132">
    <property type="entry name" value="PRK00971.1-1"/>
    <property type="match status" value="1"/>
</dbReference>